<dbReference type="EMBL" id="JBHSYM010000057">
    <property type="protein sequence ID" value="MFC7014954.1"/>
    <property type="molecule type" value="Genomic_DNA"/>
</dbReference>
<keyword evidence="2" id="KW-1185">Reference proteome</keyword>
<dbReference type="Proteomes" id="UP001596409">
    <property type="component" value="Unassembled WGS sequence"/>
</dbReference>
<evidence type="ECO:0000313" key="2">
    <source>
        <dbReference type="Proteomes" id="UP001596409"/>
    </source>
</evidence>
<dbReference type="RefSeq" id="WP_268254936.1">
    <property type="nucleotide sequence ID" value="NZ_BMWA01000016.1"/>
</dbReference>
<sequence length="44" mass="4738">MIFEADVGVGDGELLPGWPVDRPEGIQKWHMEPEAGDGSPFSSP</sequence>
<accession>A0ABW2E4A5</accession>
<proteinExistence type="predicted"/>
<protein>
    <submittedName>
        <fullName evidence="1">Uncharacterized protein</fullName>
    </submittedName>
</protein>
<evidence type="ECO:0000313" key="1">
    <source>
        <dbReference type="EMBL" id="MFC7014954.1"/>
    </source>
</evidence>
<gene>
    <name evidence="1" type="ORF">ACFQMH_25270</name>
</gene>
<organism evidence="1 2">
    <name type="scientific">Streptomyces viridiviolaceus</name>
    <dbReference type="NCBI Taxonomy" id="68282"/>
    <lineage>
        <taxon>Bacteria</taxon>
        <taxon>Bacillati</taxon>
        <taxon>Actinomycetota</taxon>
        <taxon>Actinomycetes</taxon>
        <taxon>Kitasatosporales</taxon>
        <taxon>Streptomycetaceae</taxon>
        <taxon>Streptomyces</taxon>
    </lineage>
</organism>
<reference evidence="2" key="1">
    <citation type="journal article" date="2019" name="Int. J. Syst. Evol. Microbiol.">
        <title>The Global Catalogue of Microorganisms (GCM) 10K type strain sequencing project: providing services to taxonomists for standard genome sequencing and annotation.</title>
        <authorList>
            <consortium name="The Broad Institute Genomics Platform"/>
            <consortium name="The Broad Institute Genome Sequencing Center for Infectious Disease"/>
            <person name="Wu L."/>
            <person name="Ma J."/>
        </authorList>
    </citation>
    <scope>NUCLEOTIDE SEQUENCE [LARGE SCALE GENOMIC DNA]</scope>
    <source>
        <strain evidence="2">JCM 4855</strain>
    </source>
</reference>
<name>A0ABW2E4A5_9ACTN</name>
<comment type="caution">
    <text evidence="1">The sequence shown here is derived from an EMBL/GenBank/DDBJ whole genome shotgun (WGS) entry which is preliminary data.</text>
</comment>